<keyword evidence="3 6" id="KW-0547">Nucleotide-binding</keyword>
<dbReference type="OrthoDB" id="2396at2759"/>
<dbReference type="eggNOG" id="KOG0660">
    <property type="taxonomic scope" value="Eukaryota"/>
</dbReference>
<dbReference type="SUPFAM" id="SSF56112">
    <property type="entry name" value="Protein kinase-like (PK-like)"/>
    <property type="match status" value="1"/>
</dbReference>
<dbReference type="EMBL" id="AP006499">
    <property type="protein sequence ID" value="BAM82104.1"/>
    <property type="molecule type" value="Genomic_DNA"/>
</dbReference>
<evidence type="ECO:0000259" key="9">
    <source>
        <dbReference type="PROSITE" id="PS50011"/>
    </source>
</evidence>
<keyword evidence="2 7" id="KW-0808">Transferase</keyword>
<comment type="cofactor">
    <cofactor evidence="7">
        <name>Mg(2+)</name>
        <dbReference type="ChEBI" id="CHEBI:18420"/>
    </cofactor>
</comment>
<dbReference type="PROSITE" id="PS01351">
    <property type="entry name" value="MAPK"/>
    <property type="match status" value="1"/>
</dbReference>
<name>M1VAH1_CYAM1</name>
<dbReference type="PROSITE" id="PS00108">
    <property type="entry name" value="PROTEIN_KINASE_ST"/>
    <property type="match status" value="1"/>
</dbReference>
<dbReference type="CDD" id="cd07834">
    <property type="entry name" value="STKc_MAPK"/>
    <property type="match status" value="1"/>
</dbReference>
<gene>
    <name evidence="10" type="ORF">CYME_CMQ209C</name>
</gene>
<evidence type="ECO:0000256" key="4">
    <source>
        <dbReference type="ARBA" id="ARBA00022777"/>
    </source>
</evidence>
<organism evidence="10 11">
    <name type="scientific">Cyanidioschyzon merolae (strain NIES-3377 / 10D)</name>
    <name type="common">Unicellular red alga</name>
    <dbReference type="NCBI Taxonomy" id="280699"/>
    <lineage>
        <taxon>Eukaryota</taxon>
        <taxon>Rhodophyta</taxon>
        <taxon>Bangiophyceae</taxon>
        <taxon>Cyanidiales</taxon>
        <taxon>Cyanidiaceae</taxon>
        <taxon>Cyanidioschyzon</taxon>
    </lineage>
</organism>
<sequence length="567" mass="64312">MSDLRNSHAQGVQDGYNVGDRRQAPQPHRPAEARSAFFDARLIGNRYRFVSIIGEGAYGVVCSAIDIQTGEKVAVKRIRRVFDEIPEAVRILRELRFLRLLRSHENIISIREILAPSERDSFDDVFVVFELMPADLNRVLRAPIPLSQDHIRWLMYQLLQALHYMHSCNVLHRDIKPNNIMINELCDLRVIDFGLARLAYNQQEDMACWTDYVATRWYRAPELIMSYSSKYSAAIDIWSAGCIFAELLNRGKPLFPGMNSFEQLELIVKLLGTPDEESIAKVRNQRVRQHLRSLPPRPPKPLDTVFPDAPPDALDLLRNLLQFDPNKRLTALEALQHVYFRGLYTPESIVSGSPLPPEEFFFEREQLTASQMRQLFWEEILHYHPDLRETMLRGHAGGYEIPSEADRFRAALTSQQRDGIPYERAYASMPKEKLATMWNQVEGMARDRPEDAPAIRLKPTIVGNAVESTYHTPCVAEHTKAAGADDQRAHVAAAAVTATGPLSQIVHPQLLRNASIPNMIDVDDDDASAPLQSRIPNTGNTSDTDTGDDSTVMMEAQESFGESFREL</sequence>
<keyword evidence="11" id="KW-1185">Reference proteome</keyword>
<comment type="activity regulation">
    <text evidence="7">Activated by threonine and tyrosine phosphorylation.</text>
</comment>
<evidence type="ECO:0000256" key="7">
    <source>
        <dbReference type="RuleBase" id="RU361165"/>
    </source>
</evidence>
<feature type="domain" description="Protein kinase" evidence="9">
    <location>
        <begin position="47"/>
        <end position="340"/>
    </location>
</feature>
<dbReference type="InterPro" id="IPR050117">
    <property type="entry name" value="MAPK"/>
</dbReference>
<dbReference type="PANTHER" id="PTHR24055">
    <property type="entry name" value="MITOGEN-ACTIVATED PROTEIN KINASE"/>
    <property type="match status" value="1"/>
</dbReference>
<comment type="catalytic activity">
    <reaction evidence="7">
        <text>L-threonyl-[protein] + ATP = O-phospho-L-threonyl-[protein] + ADP + H(+)</text>
        <dbReference type="Rhea" id="RHEA:46608"/>
        <dbReference type="Rhea" id="RHEA-COMP:11060"/>
        <dbReference type="Rhea" id="RHEA-COMP:11605"/>
        <dbReference type="ChEBI" id="CHEBI:15378"/>
        <dbReference type="ChEBI" id="CHEBI:30013"/>
        <dbReference type="ChEBI" id="CHEBI:30616"/>
        <dbReference type="ChEBI" id="CHEBI:61977"/>
        <dbReference type="ChEBI" id="CHEBI:456216"/>
        <dbReference type="EC" id="2.7.11.24"/>
    </reaction>
</comment>
<dbReference type="GeneID" id="16996295"/>
<reference evidence="10 11" key="2">
    <citation type="journal article" date="2007" name="BMC Biol.">
        <title>A 100%-complete sequence reveals unusually simple genomic features in the hot-spring red alga Cyanidioschyzon merolae.</title>
        <authorList>
            <person name="Nozaki H."/>
            <person name="Takano H."/>
            <person name="Misumi O."/>
            <person name="Terasawa K."/>
            <person name="Matsuzaki M."/>
            <person name="Maruyama S."/>
            <person name="Nishida K."/>
            <person name="Yagisawa F."/>
            <person name="Yoshida Y."/>
            <person name="Fujiwara T."/>
            <person name="Takio S."/>
            <person name="Tamura K."/>
            <person name="Chung S.J."/>
            <person name="Nakamura S."/>
            <person name="Kuroiwa H."/>
            <person name="Tanaka K."/>
            <person name="Sato N."/>
            <person name="Kuroiwa T."/>
        </authorList>
    </citation>
    <scope>NUCLEOTIDE SEQUENCE [LARGE SCALE GENOMIC DNA]</scope>
    <source>
        <strain evidence="10 11">10D</strain>
    </source>
</reference>
<reference evidence="10 11" key="1">
    <citation type="journal article" date="2004" name="Nature">
        <title>Genome sequence of the ultrasmall unicellular red alga Cyanidioschyzon merolae 10D.</title>
        <authorList>
            <person name="Matsuzaki M."/>
            <person name="Misumi O."/>
            <person name="Shin-i T."/>
            <person name="Maruyama S."/>
            <person name="Takahara M."/>
            <person name="Miyagishima S."/>
            <person name="Mori T."/>
            <person name="Nishida K."/>
            <person name="Yagisawa F."/>
            <person name="Nishida K."/>
            <person name="Yoshida Y."/>
            <person name="Nishimura Y."/>
            <person name="Nakao S."/>
            <person name="Kobayashi T."/>
            <person name="Momoyama Y."/>
            <person name="Higashiyama T."/>
            <person name="Minoda A."/>
            <person name="Sano M."/>
            <person name="Nomoto H."/>
            <person name="Oishi K."/>
            <person name="Hayashi H."/>
            <person name="Ohta F."/>
            <person name="Nishizaka S."/>
            <person name="Haga S."/>
            <person name="Miura S."/>
            <person name="Morishita T."/>
            <person name="Kabeya Y."/>
            <person name="Terasawa K."/>
            <person name="Suzuki Y."/>
            <person name="Ishii Y."/>
            <person name="Asakawa S."/>
            <person name="Takano H."/>
            <person name="Ohta N."/>
            <person name="Kuroiwa H."/>
            <person name="Tanaka K."/>
            <person name="Shimizu N."/>
            <person name="Sugano S."/>
            <person name="Sato N."/>
            <person name="Nozaki H."/>
            <person name="Ogasawara N."/>
            <person name="Kohara Y."/>
            <person name="Kuroiwa T."/>
        </authorList>
    </citation>
    <scope>NUCLEOTIDE SEQUENCE [LARGE SCALE GENOMIC DNA]</scope>
    <source>
        <strain evidence="10 11">10D</strain>
    </source>
</reference>
<dbReference type="InterPro" id="IPR017441">
    <property type="entry name" value="Protein_kinase_ATP_BS"/>
</dbReference>
<dbReference type="Gene3D" id="3.30.200.20">
    <property type="entry name" value="Phosphorylase Kinase, domain 1"/>
    <property type="match status" value="1"/>
</dbReference>
<evidence type="ECO:0000313" key="11">
    <source>
        <dbReference type="Proteomes" id="UP000007014"/>
    </source>
</evidence>
<evidence type="ECO:0000256" key="5">
    <source>
        <dbReference type="ARBA" id="ARBA00022840"/>
    </source>
</evidence>
<dbReference type="Pfam" id="PF00069">
    <property type="entry name" value="Pkinase"/>
    <property type="match status" value="1"/>
</dbReference>
<dbReference type="OMA" id="VPQCGMA"/>
<keyword evidence="5 6" id="KW-0067">ATP-binding</keyword>
<dbReference type="SMART" id="SM00220">
    <property type="entry name" value="S_TKc"/>
    <property type="match status" value="1"/>
</dbReference>
<evidence type="ECO:0000256" key="2">
    <source>
        <dbReference type="ARBA" id="ARBA00022679"/>
    </source>
</evidence>
<dbReference type="InterPro" id="IPR011009">
    <property type="entry name" value="Kinase-like_dom_sf"/>
</dbReference>
<dbReference type="Proteomes" id="UP000007014">
    <property type="component" value="Chromosome 17"/>
</dbReference>
<protein>
    <recommendedName>
        <fullName evidence="7">Mitogen-activated protein kinase</fullName>
        <ecNumber evidence="7">2.7.11.24</ecNumber>
    </recommendedName>
</protein>
<dbReference type="Gramene" id="CMQ209CT">
    <property type="protein sequence ID" value="CMQ209CT"/>
    <property type="gene ID" value="CMQ209C"/>
</dbReference>
<dbReference type="HOGENOM" id="CLU_000288_181_5_1"/>
<dbReference type="KEGG" id="cme:CYME_CMQ209C"/>
<dbReference type="RefSeq" id="XP_005538140.1">
    <property type="nucleotide sequence ID" value="XM_005538083.1"/>
</dbReference>
<dbReference type="GO" id="GO:0005524">
    <property type="term" value="F:ATP binding"/>
    <property type="evidence" value="ECO:0007669"/>
    <property type="project" value="UniProtKB-UniRule"/>
</dbReference>
<proteinExistence type="inferred from homology"/>
<dbReference type="AlphaFoldDB" id="M1VAH1"/>
<dbReference type="STRING" id="280699.M1VAH1"/>
<keyword evidence="4 7" id="KW-0418">Kinase</keyword>
<feature type="binding site" evidence="6">
    <location>
        <position position="76"/>
    </location>
    <ligand>
        <name>ATP</name>
        <dbReference type="ChEBI" id="CHEBI:30616"/>
    </ligand>
</feature>
<dbReference type="GO" id="GO:0004707">
    <property type="term" value="F:MAP kinase activity"/>
    <property type="evidence" value="ECO:0007669"/>
    <property type="project" value="UniProtKB-EC"/>
</dbReference>
<dbReference type="PROSITE" id="PS00107">
    <property type="entry name" value="PROTEIN_KINASE_ATP"/>
    <property type="match status" value="1"/>
</dbReference>
<dbReference type="InterPro" id="IPR000719">
    <property type="entry name" value="Prot_kinase_dom"/>
</dbReference>
<evidence type="ECO:0000256" key="3">
    <source>
        <dbReference type="ARBA" id="ARBA00022741"/>
    </source>
</evidence>
<dbReference type="Gene3D" id="1.10.510.10">
    <property type="entry name" value="Transferase(Phosphotransferase) domain 1"/>
    <property type="match status" value="1"/>
</dbReference>
<dbReference type="EC" id="2.7.11.24" evidence="7"/>
<comment type="similarity">
    <text evidence="7">Belongs to the protein kinase superfamily. Ser/Thr protein kinase family. MAP kinase subfamily.</text>
</comment>
<evidence type="ECO:0000256" key="8">
    <source>
        <dbReference type="SAM" id="MobiDB-lite"/>
    </source>
</evidence>
<keyword evidence="1 7" id="KW-0723">Serine/threonine-protein kinase</keyword>
<dbReference type="FunFam" id="1.10.510.10:FF:000040">
    <property type="entry name" value="Mitogen-activated protein kinase"/>
    <property type="match status" value="1"/>
</dbReference>
<dbReference type="InterPro" id="IPR003527">
    <property type="entry name" value="MAP_kinase_CS"/>
</dbReference>
<dbReference type="FunFam" id="3.30.200.20:FF:000046">
    <property type="entry name" value="Mitogen-activated protein kinase"/>
    <property type="match status" value="1"/>
</dbReference>
<feature type="region of interest" description="Disordered" evidence="8">
    <location>
        <begin position="1"/>
        <end position="30"/>
    </location>
</feature>
<dbReference type="InterPro" id="IPR008271">
    <property type="entry name" value="Ser/Thr_kinase_AS"/>
</dbReference>
<keyword evidence="7" id="KW-0460">Magnesium</keyword>
<accession>M1VAH1</accession>
<dbReference type="PROSITE" id="PS50011">
    <property type="entry name" value="PROTEIN_KINASE_DOM"/>
    <property type="match status" value="1"/>
</dbReference>
<evidence type="ECO:0000313" key="10">
    <source>
        <dbReference type="EMBL" id="BAM82104.1"/>
    </source>
</evidence>
<feature type="region of interest" description="Disordered" evidence="8">
    <location>
        <begin position="524"/>
        <end position="549"/>
    </location>
</feature>
<evidence type="ECO:0000256" key="6">
    <source>
        <dbReference type="PROSITE-ProRule" id="PRU10141"/>
    </source>
</evidence>
<evidence type="ECO:0000256" key="1">
    <source>
        <dbReference type="ARBA" id="ARBA00022527"/>
    </source>
</evidence>